<protein>
    <submittedName>
        <fullName evidence="2">Uncharacterized protein</fullName>
    </submittedName>
</protein>
<feature type="region of interest" description="Disordered" evidence="1">
    <location>
        <begin position="142"/>
        <end position="169"/>
    </location>
</feature>
<dbReference type="AlphaFoldDB" id="A0A2R6NVN5"/>
<keyword evidence="3" id="KW-1185">Reference proteome</keyword>
<reference evidence="2 3" key="1">
    <citation type="submission" date="2018-02" db="EMBL/GenBank/DDBJ databases">
        <title>Genome sequence of the basidiomycete white-rot fungus Phlebia centrifuga.</title>
        <authorList>
            <person name="Granchi Z."/>
            <person name="Peng M."/>
            <person name="de Vries R.P."/>
            <person name="Hilden K."/>
            <person name="Makela M.R."/>
            <person name="Grigoriev I."/>
            <person name="Riley R."/>
        </authorList>
    </citation>
    <scope>NUCLEOTIDE SEQUENCE [LARGE SCALE GENOMIC DNA]</scope>
    <source>
        <strain evidence="2 3">FBCC195</strain>
    </source>
</reference>
<evidence type="ECO:0000313" key="3">
    <source>
        <dbReference type="Proteomes" id="UP000186601"/>
    </source>
</evidence>
<accession>A0A2R6NVN5</accession>
<evidence type="ECO:0000256" key="1">
    <source>
        <dbReference type="SAM" id="MobiDB-lite"/>
    </source>
</evidence>
<sequence>MLIVNSFGLQNALERSAVDIGHFFARCYSSAVACATVMRDEMGPCGYLRYAPDSNYVQGSYAVLSLLKVKFHLDPCSFHPLIIRQLLRPEFKTFLDHESKIITLVNDVASVLEQAAAGPLHTPALYSCFLRALVSAKTEYPSSNSSISHMSNAPNGAVDTSHESSTSHSASMNNSYPFIANDPLSEFQFDGEMGPVADMSTFPPTMAPHPSEDHLGMLTMDSILSASFWDSVLVPGQSESASM</sequence>
<gene>
    <name evidence="2" type="ORF">PHLCEN_2v7785</name>
</gene>
<dbReference type="STRING" id="98765.A0A2R6NVN5"/>
<dbReference type="OrthoDB" id="3429912at2759"/>
<proteinExistence type="predicted"/>
<evidence type="ECO:0000313" key="2">
    <source>
        <dbReference type="EMBL" id="PSR77595.1"/>
    </source>
</evidence>
<organism evidence="2 3">
    <name type="scientific">Hermanssonia centrifuga</name>
    <dbReference type="NCBI Taxonomy" id="98765"/>
    <lineage>
        <taxon>Eukaryota</taxon>
        <taxon>Fungi</taxon>
        <taxon>Dikarya</taxon>
        <taxon>Basidiomycota</taxon>
        <taxon>Agaricomycotina</taxon>
        <taxon>Agaricomycetes</taxon>
        <taxon>Polyporales</taxon>
        <taxon>Meruliaceae</taxon>
        <taxon>Hermanssonia</taxon>
    </lineage>
</organism>
<name>A0A2R6NVN5_9APHY</name>
<dbReference type="Proteomes" id="UP000186601">
    <property type="component" value="Unassembled WGS sequence"/>
</dbReference>
<dbReference type="EMBL" id="MLYV02000787">
    <property type="protein sequence ID" value="PSR77595.1"/>
    <property type="molecule type" value="Genomic_DNA"/>
</dbReference>
<feature type="compositionally biased region" description="Low complexity" evidence="1">
    <location>
        <begin position="142"/>
        <end position="151"/>
    </location>
</feature>
<comment type="caution">
    <text evidence="2">The sequence shown here is derived from an EMBL/GenBank/DDBJ whole genome shotgun (WGS) entry which is preliminary data.</text>
</comment>